<protein>
    <submittedName>
        <fullName evidence="1">BnaA10g28520D protein</fullName>
    </submittedName>
</protein>
<sequence length="39" mass="4406">MTPTWPQKCLCFTDAPCNPNLHIPLLELHFWIAGLCSHG</sequence>
<evidence type="ECO:0000313" key="1">
    <source>
        <dbReference type="EMBL" id="CDY53063.1"/>
    </source>
</evidence>
<gene>
    <name evidence="1" type="primary">BnaA10g28520D</name>
    <name evidence="1" type="ORF">GSBRNA2T00008488001</name>
</gene>
<name>A0A078IVU2_BRANA</name>
<dbReference type="Gramene" id="CDY53063">
    <property type="protein sequence ID" value="CDY53063"/>
    <property type="gene ID" value="GSBRNA2T00008488001"/>
</dbReference>
<organism evidence="1 2">
    <name type="scientific">Brassica napus</name>
    <name type="common">Rape</name>
    <dbReference type="NCBI Taxonomy" id="3708"/>
    <lineage>
        <taxon>Eukaryota</taxon>
        <taxon>Viridiplantae</taxon>
        <taxon>Streptophyta</taxon>
        <taxon>Embryophyta</taxon>
        <taxon>Tracheophyta</taxon>
        <taxon>Spermatophyta</taxon>
        <taxon>Magnoliopsida</taxon>
        <taxon>eudicotyledons</taxon>
        <taxon>Gunneridae</taxon>
        <taxon>Pentapetalae</taxon>
        <taxon>rosids</taxon>
        <taxon>malvids</taxon>
        <taxon>Brassicales</taxon>
        <taxon>Brassicaceae</taxon>
        <taxon>Brassiceae</taxon>
        <taxon>Brassica</taxon>
    </lineage>
</organism>
<accession>A0A078IVU2</accession>
<dbReference type="EMBL" id="LK033160">
    <property type="protein sequence ID" value="CDY53063.1"/>
    <property type="molecule type" value="Genomic_DNA"/>
</dbReference>
<evidence type="ECO:0000313" key="2">
    <source>
        <dbReference type="Proteomes" id="UP000028999"/>
    </source>
</evidence>
<proteinExistence type="predicted"/>
<dbReference type="Proteomes" id="UP000028999">
    <property type="component" value="Unassembled WGS sequence"/>
</dbReference>
<keyword evidence="2" id="KW-1185">Reference proteome</keyword>
<reference evidence="1 2" key="1">
    <citation type="journal article" date="2014" name="Science">
        <title>Plant genetics. Early allopolyploid evolution in the post-Neolithic Brassica napus oilseed genome.</title>
        <authorList>
            <person name="Chalhoub B."/>
            <person name="Denoeud F."/>
            <person name="Liu S."/>
            <person name="Parkin I.A."/>
            <person name="Tang H."/>
            <person name="Wang X."/>
            <person name="Chiquet J."/>
            <person name="Belcram H."/>
            <person name="Tong C."/>
            <person name="Samans B."/>
            <person name="Correa M."/>
            <person name="Da Silva C."/>
            <person name="Just J."/>
            <person name="Falentin C."/>
            <person name="Koh C.S."/>
            <person name="Le Clainche I."/>
            <person name="Bernard M."/>
            <person name="Bento P."/>
            <person name="Noel B."/>
            <person name="Labadie K."/>
            <person name="Alberti A."/>
            <person name="Charles M."/>
            <person name="Arnaud D."/>
            <person name="Guo H."/>
            <person name="Daviaud C."/>
            <person name="Alamery S."/>
            <person name="Jabbari K."/>
            <person name="Zhao M."/>
            <person name="Edger P.P."/>
            <person name="Chelaifa H."/>
            <person name="Tack D."/>
            <person name="Lassalle G."/>
            <person name="Mestiri I."/>
            <person name="Schnel N."/>
            <person name="Le Paslier M.C."/>
            <person name="Fan G."/>
            <person name="Renault V."/>
            <person name="Bayer P.E."/>
            <person name="Golicz A.A."/>
            <person name="Manoli S."/>
            <person name="Lee T.H."/>
            <person name="Thi V.H."/>
            <person name="Chalabi S."/>
            <person name="Hu Q."/>
            <person name="Fan C."/>
            <person name="Tollenaere R."/>
            <person name="Lu Y."/>
            <person name="Battail C."/>
            <person name="Shen J."/>
            <person name="Sidebottom C.H."/>
            <person name="Wang X."/>
            <person name="Canaguier A."/>
            <person name="Chauveau A."/>
            <person name="Berard A."/>
            <person name="Deniot G."/>
            <person name="Guan M."/>
            <person name="Liu Z."/>
            <person name="Sun F."/>
            <person name="Lim Y.P."/>
            <person name="Lyons E."/>
            <person name="Town C.D."/>
            <person name="Bancroft I."/>
            <person name="Wang X."/>
            <person name="Meng J."/>
            <person name="Ma J."/>
            <person name="Pires J.C."/>
            <person name="King G.J."/>
            <person name="Brunel D."/>
            <person name="Delourme R."/>
            <person name="Renard M."/>
            <person name="Aury J.M."/>
            <person name="Adams K.L."/>
            <person name="Batley J."/>
            <person name="Snowdon R.J."/>
            <person name="Tost J."/>
            <person name="Edwards D."/>
            <person name="Zhou Y."/>
            <person name="Hua W."/>
            <person name="Sharpe A.G."/>
            <person name="Paterson A.H."/>
            <person name="Guan C."/>
            <person name="Wincker P."/>
        </authorList>
    </citation>
    <scope>NUCLEOTIDE SEQUENCE [LARGE SCALE GENOMIC DNA]</scope>
    <source>
        <strain evidence="2">cv. Darmor-bzh</strain>
    </source>
</reference>
<dbReference type="PaxDb" id="3708-A0A078IVU2"/>
<dbReference type="AlphaFoldDB" id="A0A078IVU2"/>